<reference evidence="1 2" key="1">
    <citation type="journal article" date="2021" name="Elife">
        <title>Chloroplast acquisition without the gene transfer in kleptoplastic sea slugs, Plakobranchus ocellatus.</title>
        <authorList>
            <person name="Maeda T."/>
            <person name="Takahashi S."/>
            <person name="Yoshida T."/>
            <person name="Shimamura S."/>
            <person name="Takaki Y."/>
            <person name="Nagai Y."/>
            <person name="Toyoda A."/>
            <person name="Suzuki Y."/>
            <person name="Arimoto A."/>
            <person name="Ishii H."/>
            <person name="Satoh N."/>
            <person name="Nishiyama T."/>
            <person name="Hasebe M."/>
            <person name="Maruyama T."/>
            <person name="Minagawa J."/>
            <person name="Obokata J."/>
            <person name="Shigenobu S."/>
        </authorList>
    </citation>
    <scope>NUCLEOTIDE SEQUENCE [LARGE SCALE GENOMIC DNA]</scope>
</reference>
<evidence type="ECO:0000313" key="2">
    <source>
        <dbReference type="Proteomes" id="UP000735302"/>
    </source>
</evidence>
<accession>A0AAV4APL8</accession>
<proteinExistence type="predicted"/>
<dbReference type="AlphaFoldDB" id="A0AAV4APL8"/>
<protein>
    <submittedName>
        <fullName evidence="1">Uncharacterized protein</fullName>
    </submittedName>
</protein>
<sequence length="76" mass="8401">MALWMEIHGLDDMDISDKTRTLIDHTMVLFEISGIDESNTAANLVIGVIGGSLVTITRTKIRELENSVESVNPIMK</sequence>
<dbReference type="EMBL" id="BLXT01004061">
    <property type="protein sequence ID" value="GFO09305.1"/>
    <property type="molecule type" value="Genomic_DNA"/>
</dbReference>
<keyword evidence="2" id="KW-1185">Reference proteome</keyword>
<gene>
    <name evidence="1" type="ORF">PoB_003581000</name>
</gene>
<comment type="caution">
    <text evidence="1">The sequence shown here is derived from an EMBL/GenBank/DDBJ whole genome shotgun (WGS) entry which is preliminary data.</text>
</comment>
<name>A0AAV4APL8_9GAST</name>
<evidence type="ECO:0000313" key="1">
    <source>
        <dbReference type="EMBL" id="GFO09305.1"/>
    </source>
</evidence>
<dbReference type="Proteomes" id="UP000735302">
    <property type="component" value="Unassembled WGS sequence"/>
</dbReference>
<organism evidence="1 2">
    <name type="scientific">Plakobranchus ocellatus</name>
    <dbReference type="NCBI Taxonomy" id="259542"/>
    <lineage>
        <taxon>Eukaryota</taxon>
        <taxon>Metazoa</taxon>
        <taxon>Spiralia</taxon>
        <taxon>Lophotrochozoa</taxon>
        <taxon>Mollusca</taxon>
        <taxon>Gastropoda</taxon>
        <taxon>Heterobranchia</taxon>
        <taxon>Euthyneura</taxon>
        <taxon>Panpulmonata</taxon>
        <taxon>Sacoglossa</taxon>
        <taxon>Placobranchoidea</taxon>
        <taxon>Plakobranchidae</taxon>
        <taxon>Plakobranchus</taxon>
    </lineage>
</organism>